<gene>
    <name evidence="1" type="ORF">G2W53_043279</name>
</gene>
<proteinExistence type="predicted"/>
<keyword evidence="2" id="KW-1185">Reference proteome</keyword>
<name>A0A834VZQ8_9FABA</name>
<dbReference type="Proteomes" id="UP000634136">
    <property type="component" value="Unassembled WGS sequence"/>
</dbReference>
<reference evidence="1" key="1">
    <citation type="submission" date="2020-09" db="EMBL/GenBank/DDBJ databases">
        <title>Genome-Enabled Discovery of Anthraquinone Biosynthesis in Senna tora.</title>
        <authorList>
            <person name="Kang S.-H."/>
            <person name="Pandey R.P."/>
            <person name="Lee C.-M."/>
            <person name="Sim J.-S."/>
            <person name="Jeong J.-T."/>
            <person name="Choi B.-S."/>
            <person name="Jung M."/>
            <person name="Ginzburg D."/>
            <person name="Zhao K."/>
            <person name="Won S.Y."/>
            <person name="Oh T.-J."/>
            <person name="Yu Y."/>
            <person name="Kim N.-H."/>
            <person name="Lee O.R."/>
            <person name="Lee T.-H."/>
            <person name="Bashyal P."/>
            <person name="Kim T.-S."/>
            <person name="Lee W.-H."/>
            <person name="Kawkins C."/>
            <person name="Kim C.-K."/>
            <person name="Kim J.S."/>
            <person name="Ahn B.O."/>
            <person name="Rhee S.Y."/>
            <person name="Sohng J.K."/>
        </authorList>
    </citation>
    <scope>NUCLEOTIDE SEQUENCE</scope>
    <source>
        <tissue evidence="1">Leaf</tissue>
    </source>
</reference>
<accession>A0A834VZQ8</accession>
<evidence type="ECO:0000313" key="2">
    <source>
        <dbReference type="Proteomes" id="UP000634136"/>
    </source>
</evidence>
<dbReference type="AlphaFoldDB" id="A0A834VZQ8"/>
<organism evidence="1 2">
    <name type="scientific">Senna tora</name>
    <dbReference type="NCBI Taxonomy" id="362788"/>
    <lineage>
        <taxon>Eukaryota</taxon>
        <taxon>Viridiplantae</taxon>
        <taxon>Streptophyta</taxon>
        <taxon>Embryophyta</taxon>
        <taxon>Tracheophyta</taxon>
        <taxon>Spermatophyta</taxon>
        <taxon>Magnoliopsida</taxon>
        <taxon>eudicotyledons</taxon>
        <taxon>Gunneridae</taxon>
        <taxon>Pentapetalae</taxon>
        <taxon>rosids</taxon>
        <taxon>fabids</taxon>
        <taxon>Fabales</taxon>
        <taxon>Fabaceae</taxon>
        <taxon>Caesalpinioideae</taxon>
        <taxon>Cassia clade</taxon>
        <taxon>Senna</taxon>
    </lineage>
</organism>
<protein>
    <submittedName>
        <fullName evidence="1">Uncharacterized protein</fullName>
    </submittedName>
</protein>
<evidence type="ECO:0000313" key="1">
    <source>
        <dbReference type="EMBL" id="KAF7804168.1"/>
    </source>
</evidence>
<comment type="caution">
    <text evidence="1">The sequence shown here is derived from an EMBL/GenBank/DDBJ whole genome shotgun (WGS) entry which is preliminary data.</text>
</comment>
<sequence>MNKPEPQIGFRSCPELEGVGLGWVGEGQGVGIKGTWGGGCAEKAEEIPSSRISPLLWTPRGARAGAGTSLSGAAKTGKFCLRQSGWVQRGRQGGASKSKPGGKIRVVVGGGRKASGGGGGMNSRNAAFLGQSEEVMMTSSEPGSLSFWRTMISQQQGHRYLTTDVLWWVKASPSELPLLLSLSERLKGIFKAKAKASERN</sequence>
<dbReference type="EMBL" id="JAAIUW010000013">
    <property type="protein sequence ID" value="KAF7804168.1"/>
    <property type="molecule type" value="Genomic_DNA"/>
</dbReference>